<feature type="transmembrane region" description="Helical" evidence="2">
    <location>
        <begin position="347"/>
        <end position="371"/>
    </location>
</feature>
<feature type="region of interest" description="Disordered" evidence="1">
    <location>
        <begin position="48"/>
        <end position="71"/>
    </location>
</feature>
<feature type="transmembrane region" description="Helical" evidence="2">
    <location>
        <begin position="442"/>
        <end position="464"/>
    </location>
</feature>
<feature type="compositionally biased region" description="Polar residues" evidence="1">
    <location>
        <begin position="650"/>
        <end position="664"/>
    </location>
</feature>
<name>A0A8H7C8X9_AGABI</name>
<dbReference type="Proteomes" id="UP000629468">
    <property type="component" value="Unassembled WGS sequence"/>
</dbReference>
<protein>
    <submittedName>
        <fullName evidence="3">Uncharacterized protein</fullName>
    </submittedName>
</protein>
<comment type="caution">
    <text evidence="3">The sequence shown here is derived from an EMBL/GenBank/DDBJ whole genome shotgun (WGS) entry which is preliminary data.</text>
</comment>
<dbReference type="AlphaFoldDB" id="A0A8H7C8X9"/>
<feature type="transmembrane region" description="Helical" evidence="2">
    <location>
        <begin position="392"/>
        <end position="422"/>
    </location>
</feature>
<evidence type="ECO:0000313" key="3">
    <source>
        <dbReference type="EMBL" id="KAF7770742.1"/>
    </source>
</evidence>
<keyword evidence="2" id="KW-0472">Membrane</keyword>
<feature type="region of interest" description="Disordered" evidence="1">
    <location>
        <begin position="486"/>
        <end position="520"/>
    </location>
</feature>
<feature type="region of interest" description="Disordered" evidence="1">
    <location>
        <begin position="533"/>
        <end position="673"/>
    </location>
</feature>
<feature type="compositionally biased region" description="Low complexity" evidence="1">
    <location>
        <begin position="163"/>
        <end position="183"/>
    </location>
</feature>
<gene>
    <name evidence="3" type="ORF">Agabi119p4_6716</name>
</gene>
<feature type="compositionally biased region" description="Polar residues" evidence="1">
    <location>
        <begin position="718"/>
        <end position="729"/>
    </location>
</feature>
<sequence length="793" mass="88359">MPVFPHQNINSVDEETPQNDEETCFPELIDPFSPSLTVQIKNYQRQRLKKTRSVGDNPVNESQFIQEGPPQGETDLEAAFPSNRQSWCCEGDAGNHHQSCGEAPVVTARGRRPKRNQFLHPPGRYNRASWPRGDEAQHDTALNHGDYLAGQSGNVPALKNAYASSTTSASPRSTPANSRSPSAVRQSFPFTVPGGVPSRSFLPQHKEDPQFFFTPTTIPKEEPLKIRIYILIVRVILPQIYLHGLLRVPYLYLSRVHEIFQDSTITLKDFENLTLMDGAEPGANGSMSDFSDSSKQSYARMKANWEMFIDGLMREWKTFNIISGLLLSGILSIFQAEGANSEPITRYAALCSLVCALISLIYGCFFIIRFGSMRRVSRGVEWAFASCSDQSLIWNVYVLLAMPIIWLIWSIIAFLISIMAFMWRVRPGHDIPDVSPNLDLTFRLFVCLVLGLGLAYAVLIISTLRHYGAEMDKAWNRRMREFWDRRTCGKGSQREKQPKTTSNSKPYDFCPSPSPMPPQTHVHAFERLSVPPASASPLAPTSPTLVSTSPAPLHLSPENPYMPMEISTPHHRPQSSVDIPTPTVIPPTPTQLQSSANSYFDTSSHYTASPVNESQSPQAIPPPLKSLPSSPGKTNERIPPSFSRRYEAIGSSSSHDTWTGSTPTTDPPITRNEAHFCAPPAAVIATHPPPAPDIQVVPLIKSKLESQIDNAETPGKRSFQSGGNSNSETHVADHIPLSQPPNANRSNSEINLEFRPEEYRMDADSNGTMNTNWNWKYRPFRFMAKLLNFSSAK</sequence>
<evidence type="ECO:0000313" key="4">
    <source>
        <dbReference type="Proteomes" id="UP000629468"/>
    </source>
</evidence>
<dbReference type="EMBL" id="JABXXO010000009">
    <property type="protein sequence ID" value="KAF7770742.1"/>
    <property type="molecule type" value="Genomic_DNA"/>
</dbReference>
<proteinExistence type="predicted"/>
<keyword evidence="2" id="KW-0812">Transmembrane</keyword>
<accession>A0A8H7C8X9</accession>
<reference evidence="3 4" key="1">
    <citation type="journal article" name="Sci. Rep.">
        <title>Telomere-to-telomere assembled and centromere annotated genomes of the two main subspecies of the button mushroom Agaricus bisporus reveal especially polymorphic chromosome ends.</title>
        <authorList>
            <person name="Sonnenberg A.S.M."/>
            <person name="Sedaghat-Telgerd N."/>
            <person name="Lavrijssen B."/>
            <person name="Ohm R.A."/>
            <person name="Hendrickx P.M."/>
            <person name="Scholtmeijer K."/>
            <person name="Baars J.J.P."/>
            <person name="van Peer A."/>
        </authorList>
    </citation>
    <scope>NUCLEOTIDE SEQUENCE [LARGE SCALE GENOMIC DNA]</scope>
    <source>
        <strain evidence="3 4">H119_p4</strain>
    </source>
</reference>
<evidence type="ECO:0000256" key="1">
    <source>
        <dbReference type="SAM" id="MobiDB-lite"/>
    </source>
</evidence>
<evidence type="ECO:0000256" key="2">
    <source>
        <dbReference type="SAM" id="Phobius"/>
    </source>
</evidence>
<feature type="region of interest" description="Disordered" evidence="1">
    <location>
        <begin position="710"/>
        <end position="748"/>
    </location>
</feature>
<feature type="compositionally biased region" description="Polar residues" evidence="1">
    <location>
        <begin position="591"/>
        <end position="618"/>
    </location>
</feature>
<organism evidence="3 4">
    <name type="scientific">Agaricus bisporus var. burnettii</name>
    <dbReference type="NCBI Taxonomy" id="192524"/>
    <lineage>
        <taxon>Eukaryota</taxon>
        <taxon>Fungi</taxon>
        <taxon>Dikarya</taxon>
        <taxon>Basidiomycota</taxon>
        <taxon>Agaricomycotina</taxon>
        <taxon>Agaricomycetes</taxon>
        <taxon>Agaricomycetidae</taxon>
        <taxon>Agaricales</taxon>
        <taxon>Agaricineae</taxon>
        <taxon>Agaricaceae</taxon>
        <taxon>Agaricus</taxon>
    </lineage>
</organism>
<feature type="compositionally biased region" description="Low complexity" evidence="1">
    <location>
        <begin position="533"/>
        <end position="545"/>
    </location>
</feature>
<keyword evidence="2" id="KW-1133">Transmembrane helix</keyword>
<feature type="compositionally biased region" description="Basic and acidic residues" evidence="1">
    <location>
        <begin position="486"/>
        <end position="498"/>
    </location>
</feature>
<feature type="region of interest" description="Disordered" evidence="1">
    <location>
        <begin position="161"/>
        <end position="186"/>
    </location>
</feature>
<feature type="transmembrane region" description="Helical" evidence="2">
    <location>
        <begin position="318"/>
        <end position="335"/>
    </location>
</feature>